<feature type="binding site" evidence="13">
    <location>
        <begin position="22"/>
        <end position="23"/>
    </location>
    <ligand>
        <name>phosphoenolpyruvate</name>
        <dbReference type="ChEBI" id="CHEBI:58702"/>
    </ligand>
</feature>
<accession>A0AAE9ZEK7</accession>
<dbReference type="InterPro" id="IPR001986">
    <property type="entry name" value="Enolpyruvate_Tfrase_dom"/>
</dbReference>
<evidence type="ECO:0000256" key="1">
    <source>
        <dbReference type="ARBA" id="ARBA00004496"/>
    </source>
</evidence>
<dbReference type="CDD" id="cd01555">
    <property type="entry name" value="UdpNAET"/>
    <property type="match status" value="1"/>
</dbReference>
<feature type="binding site" evidence="13">
    <location>
        <position position="328"/>
    </location>
    <ligand>
        <name>UDP-N-acetyl-alpha-D-glucosamine</name>
        <dbReference type="ChEBI" id="CHEBI:57705"/>
    </ligand>
</feature>
<keyword evidence="6 13" id="KW-0133">Cell shape</keyword>
<dbReference type="NCBIfam" id="NF006873">
    <property type="entry name" value="PRK09369.1"/>
    <property type="match status" value="1"/>
</dbReference>
<dbReference type="EC" id="2.5.1.7" evidence="13"/>
<dbReference type="GO" id="GO:0009252">
    <property type="term" value="P:peptidoglycan biosynthetic process"/>
    <property type="evidence" value="ECO:0007669"/>
    <property type="project" value="UniProtKB-UniRule"/>
</dbReference>
<evidence type="ECO:0000256" key="5">
    <source>
        <dbReference type="ARBA" id="ARBA00022679"/>
    </source>
</evidence>
<dbReference type="FunFam" id="3.65.10.10:FF:000001">
    <property type="entry name" value="UDP-N-acetylglucosamine 1-carboxyvinyltransferase"/>
    <property type="match status" value="1"/>
</dbReference>
<comment type="caution">
    <text evidence="13">Lacks conserved residue(s) required for the propagation of feature annotation.</text>
</comment>
<keyword evidence="16" id="KW-1185">Reference proteome</keyword>
<comment type="subcellular location">
    <subcellularLocation>
        <location evidence="1 13">Cytoplasm</location>
    </subcellularLocation>
</comment>
<proteinExistence type="inferred from homology"/>
<dbReference type="Pfam" id="PF00275">
    <property type="entry name" value="EPSP_synthase"/>
    <property type="match status" value="1"/>
</dbReference>
<keyword evidence="9 13" id="KW-0961">Cell wall biogenesis/degradation</keyword>
<comment type="catalytic activity">
    <reaction evidence="12 13">
        <text>phosphoenolpyruvate + UDP-N-acetyl-alpha-D-glucosamine = UDP-N-acetyl-3-O-(1-carboxyvinyl)-alpha-D-glucosamine + phosphate</text>
        <dbReference type="Rhea" id="RHEA:18681"/>
        <dbReference type="ChEBI" id="CHEBI:43474"/>
        <dbReference type="ChEBI" id="CHEBI:57705"/>
        <dbReference type="ChEBI" id="CHEBI:58702"/>
        <dbReference type="ChEBI" id="CHEBI:68483"/>
        <dbReference type="EC" id="2.5.1.7"/>
    </reaction>
</comment>
<dbReference type="Gene3D" id="3.65.10.10">
    <property type="entry name" value="Enolpyruvate transferase domain"/>
    <property type="match status" value="2"/>
</dbReference>
<dbReference type="RefSeq" id="WP_274493054.1">
    <property type="nucleotide sequence ID" value="NZ_CP118166.1"/>
</dbReference>
<evidence type="ECO:0000256" key="8">
    <source>
        <dbReference type="ARBA" id="ARBA00023306"/>
    </source>
</evidence>
<evidence type="ECO:0000313" key="15">
    <source>
        <dbReference type="EMBL" id="WDI31217.1"/>
    </source>
</evidence>
<keyword evidence="4 13" id="KW-0132">Cell division</keyword>
<dbReference type="SUPFAM" id="SSF55205">
    <property type="entry name" value="EPT/RTPC-like"/>
    <property type="match status" value="1"/>
</dbReference>
<feature type="binding site" evidence="13">
    <location>
        <position position="92"/>
    </location>
    <ligand>
        <name>UDP-N-acetyl-alpha-D-glucosamine</name>
        <dbReference type="ChEBI" id="CHEBI:57705"/>
    </ligand>
</feature>
<dbReference type="KEGG" id="hfl:PUV54_14795"/>
<evidence type="ECO:0000256" key="13">
    <source>
        <dbReference type="HAMAP-Rule" id="MF_00111"/>
    </source>
</evidence>
<dbReference type="GO" id="GO:0008760">
    <property type="term" value="F:UDP-N-acetylglucosamine 1-carboxyvinyltransferase activity"/>
    <property type="evidence" value="ECO:0007669"/>
    <property type="project" value="UniProtKB-UniRule"/>
</dbReference>
<evidence type="ECO:0000256" key="3">
    <source>
        <dbReference type="ARBA" id="ARBA00022490"/>
    </source>
</evidence>
<name>A0AAE9ZEK7_9PROT</name>
<evidence type="ECO:0000313" key="16">
    <source>
        <dbReference type="Proteomes" id="UP001214043"/>
    </source>
</evidence>
<dbReference type="GO" id="GO:0051301">
    <property type="term" value="P:cell division"/>
    <property type="evidence" value="ECO:0007669"/>
    <property type="project" value="UniProtKB-KW"/>
</dbReference>
<dbReference type="GO" id="GO:0008360">
    <property type="term" value="P:regulation of cell shape"/>
    <property type="evidence" value="ECO:0007669"/>
    <property type="project" value="UniProtKB-KW"/>
</dbReference>
<comment type="similarity">
    <text evidence="11 13">Belongs to the EPSP synthase family. MurA subfamily.</text>
</comment>
<keyword evidence="3 13" id="KW-0963">Cytoplasm</keyword>
<comment type="function">
    <text evidence="13">Cell wall formation. Adds enolpyruvyl to UDP-N-acetylglucosamine.</text>
</comment>
<comment type="pathway">
    <text evidence="2 13">Cell wall biogenesis; peptidoglycan biosynthesis.</text>
</comment>
<evidence type="ECO:0000256" key="12">
    <source>
        <dbReference type="ARBA" id="ARBA00047527"/>
    </source>
</evidence>
<dbReference type="NCBIfam" id="TIGR01072">
    <property type="entry name" value="murA"/>
    <property type="match status" value="1"/>
</dbReference>
<protein>
    <recommendedName>
        <fullName evidence="13">UDP-N-acetylglucosamine 1-carboxyvinyltransferase</fullName>
        <ecNumber evidence="13">2.5.1.7</ecNumber>
    </recommendedName>
    <alternativeName>
        <fullName evidence="13">Enoylpyruvate transferase</fullName>
    </alternativeName>
    <alternativeName>
        <fullName evidence="13">UDP-N-acetylglucosamine enolpyruvyl transferase</fullName>
        <shortName evidence="13">EPT</shortName>
    </alternativeName>
</protein>
<feature type="binding site" evidence="13">
    <location>
        <position position="306"/>
    </location>
    <ligand>
        <name>UDP-N-acetyl-alpha-D-glucosamine</name>
        <dbReference type="ChEBI" id="CHEBI:57705"/>
    </ligand>
</feature>
<evidence type="ECO:0000259" key="14">
    <source>
        <dbReference type="Pfam" id="PF00275"/>
    </source>
</evidence>
<reference evidence="15" key="1">
    <citation type="submission" date="2023-02" db="EMBL/GenBank/DDBJ databases">
        <title>Genome sequence of Hyphococcus flavus.</title>
        <authorList>
            <person name="Rong J.-C."/>
            <person name="Zhao Q."/>
            <person name="Yi M."/>
            <person name="Wu J.-Y."/>
        </authorList>
    </citation>
    <scope>NUCLEOTIDE SEQUENCE</scope>
    <source>
        <strain evidence="15">MCCC 1K03223</strain>
    </source>
</reference>
<dbReference type="InterPro" id="IPR050068">
    <property type="entry name" value="MurA_subfamily"/>
</dbReference>
<dbReference type="InterPro" id="IPR036968">
    <property type="entry name" value="Enolpyruvate_Tfrase_sf"/>
</dbReference>
<evidence type="ECO:0000256" key="4">
    <source>
        <dbReference type="ARBA" id="ARBA00022618"/>
    </source>
</evidence>
<dbReference type="InterPro" id="IPR005750">
    <property type="entry name" value="UDP_GlcNAc_COvinyl_MurA"/>
</dbReference>
<dbReference type="GO" id="GO:0005737">
    <property type="term" value="C:cytoplasm"/>
    <property type="evidence" value="ECO:0007669"/>
    <property type="project" value="UniProtKB-SubCell"/>
</dbReference>
<dbReference type="InterPro" id="IPR013792">
    <property type="entry name" value="RNA3'P_cycl/enolpyr_Trfase_a/b"/>
</dbReference>
<dbReference type="PANTHER" id="PTHR43783">
    <property type="entry name" value="UDP-N-ACETYLGLUCOSAMINE 1-CARBOXYVINYLTRANSFERASE"/>
    <property type="match status" value="1"/>
</dbReference>
<evidence type="ECO:0000256" key="2">
    <source>
        <dbReference type="ARBA" id="ARBA00004752"/>
    </source>
</evidence>
<keyword evidence="8 13" id="KW-0131">Cell cycle</keyword>
<evidence type="ECO:0000256" key="10">
    <source>
        <dbReference type="ARBA" id="ARBA00023317"/>
    </source>
</evidence>
<sequence>MDKLAIIGGRPLYGTIPISGAKNSALKVMAAALLTDEKLTLTNVPRLADVDMLMRLLEQHGTTTEFDGSTLSLHAKTISSTEAPYDLVRKMRASFNVLGPLLAREGKAKVSLPGGCAIGARPVDLHLKMLTAMGAKIELDEGYVFAEAPDGLHGADIAFPFVSVGATEHTMLAATLAKGETTIENAAREPEIADLADCLNAMGAKITGAGRSTITIEGVDRLHGAEHAVLPDRIETGAYIMAVGATGGELTLTGTRSDLLGAAWSVLEEIGLYVEDLDNGLRVKRNGERYKAVDIITQPFPGFPTDLQAQFMALMATADGVSKIKETIFENRFMHAPELSRMGAKISVDGQTATVRGVERLKGAPVMATDLRASMSLVIAGLAAEGQTMVNRVYHLDRGFERLEEKLQACGALIERVKE</sequence>
<organism evidence="15 16">
    <name type="scientific">Hyphococcus flavus</name>
    <dbReference type="NCBI Taxonomy" id="1866326"/>
    <lineage>
        <taxon>Bacteria</taxon>
        <taxon>Pseudomonadati</taxon>
        <taxon>Pseudomonadota</taxon>
        <taxon>Alphaproteobacteria</taxon>
        <taxon>Parvularculales</taxon>
        <taxon>Parvularculaceae</taxon>
        <taxon>Hyphococcus</taxon>
    </lineage>
</organism>
<dbReference type="HAMAP" id="MF_00111">
    <property type="entry name" value="MurA"/>
    <property type="match status" value="1"/>
</dbReference>
<keyword evidence="10 13" id="KW-0670">Pyruvate</keyword>
<dbReference type="PANTHER" id="PTHR43783:SF1">
    <property type="entry name" value="UDP-N-ACETYLGLUCOSAMINE 1-CARBOXYVINYLTRANSFERASE"/>
    <property type="match status" value="1"/>
</dbReference>
<evidence type="ECO:0000256" key="11">
    <source>
        <dbReference type="ARBA" id="ARBA00038367"/>
    </source>
</evidence>
<dbReference type="Proteomes" id="UP001214043">
    <property type="component" value="Chromosome"/>
</dbReference>
<evidence type="ECO:0000256" key="6">
    <source>
        <dbReference type="ARBA" id="ARBA00022960"/>
    </source>
</evidence>
<feature type="active site" description="Proton donor" evidence="13">
    <location>
        <position position="116"/>
    </location>
</feature>
<feature type="domain" description="Enolpyruvate transferase" evidence="14">
    <location>
        <begin position="9"/>
        <end position="407"/>
    </location>
</feature>
<dbReference type="EMBL" id="CP118166">
    <property type="protein sequence ID" value="WDI31217.1"/>
    <property type="molecule type" value="Genomic_DNA"/>
</dbReference>
<dbReference type="GO" id="GO:0071555">
    <property type="term" value="P:cell wall organization"/>
    <property type="evidence" value="ECO:0007669"/>
    <property type="project" value="UniProtKB-KW"/>
</dbReference>
<keyword evidence="5 13" id="KW-0808">Transferase</keyword>
<dbReference type="GO" id="GO:0019277">
    <property type="term" value="P:UDP-N-acetylgalactosamine biosynthetic process"/>
    <property type="evidence" value="ECO:0007669"/>
    <property type="project" value="InterPro"/>
</dbReference>
<feature type="binding site" evidence="13">
    <location>
        <begin position="121"/>
        <end position="125"/>
    </location>
    <ligand>
        <name>UDP-N-acetyl-alpha-D-glucosamine</name>
        <dbReference type="ChEBI" id="CHEBI:57705"/>
    </ligand>
</feature>
<evidence type="ECO:0000256" key="7">
    <source>
        <dbReference type="ARBA" id="ARBA00022984"/>
    </source>
</evidence>
<gene>
    <name evidence="13 15" type="primary">murA</name>
    <name evidence="15" type="ORF">PUV54_14795</name>
</gene>
<feature type="modified residue" description="2-(S-cysteinyl)pyruvic acid O-phosphothioketal" evidence="13">
    <location>
        <position position="116"/>
    </location>
</feature>
<evidence type="ECO:0000256" key="9">
    <source>
        <dbReference type="ARBA" id="ARBA00023316"/>
    </source>
</evidence>
<keyword evidence="7 13" id="KW-0573">Peptidoglycan synthesis</keyword>
<dbReference type="AlphaFoldDB" id="A0AAE9ZEK7"/>